<reference evidence="2 3" key="1">
    <citation type="submission" date="2018-06" db="EMBL/GenBank/DDBJ databases">
        <authorList>
            <consortium name="Pathogen Informatics"/>
            <person name="Doyle S."/>
        </authorList>
    </citation>
    <scope>NUCLEOTIDE SEQUENCE [LARGE SCALE GENOMIC DNA]</scope>
    <source>
        <strain evidence="2 3">NCTC10638</strain>
    </source>
</reference>
<keyword evidence="1" id="KW-0472">Membrane</keyword>
<dbReference type="EMBL" id="UGPN01000002">
    <property type="protein sequence ID" value="STY59686.1"/>
    <property type="molecule type" value="Genomic_DNA"/>
</dbReference>
<keyword evidence="1" id="KW-0812">Transmembrane</keyword>
<organism evidence="2 3">
    <name type="scientific">Mannheimia haemolytica</name>
    <name type="common">Pasteurella haemolytica</name>
    <dbReference type="NCBI Taxonomy" id="75985"/>
    <lineage>
        <taxon>Bacteria</taxon>
        <taxon>Pseudomonadati</taxon>
        <taxon>Pseudomonadota</taxon>
        <taxon>Gammaproteobacteria</taxon>
        <taxon>Pasteurellales</taxon>
        <taxon>Pasteurellaceae</taxon>
        <taxon>Mannheimia</taxon>
    </lineage>
</organism>
<accession>A0A378MW19</accession>
<evidence type="ECO:0000256" key="1">
    <source>
        <dbReference type="SAM" id="Phobius"/>
    </source>
</evidence>
<keyword evidence="1" id="KW-1133">Transmembrane helix</keyword>
<feature type="transmembrane region" description="Helical" evidence="1">
    <location>
        <begin position="12"/>
        <end position="29"/>
    </location>
</feature>
<protein>
    <submittedName>
        <fullName evidence="2">Inner membrane protein yagU</fullName>
    </submittedName>
</protein>
<proteinExistence type="predicted"/>
<dbReference type="Proteomes" id="UP000254802">
    <property type="component" value="Unassembled WGS sequence"/>
</dbReference>
<sequence length="30" mass="3504">MSIFQQTNPNRRRYGLAVFIGLLPVLFQHS</sequence>
<gene>
    <name evidence="2" type="primary">yagU_2</name>
    <name evidence="2" type="ORF">NCTC10638_00865</name>
</gene>
<dbReference type="AlphaFoldDB" id="A0A378MW19"/>
<evidence type="ECO:0000313" key="2">
    <source>
        <dbReference type="EMBL" id="STY59686.1"/>
    </source>
</evidence>
<name>A0A378MW19_MANHA</name>
<evidence type="ECO:0000313" key="3">
    <source>
        <dbReference type="Proteomes" id="UP000254802"/>
    </source>
</evidence>